<dbReference type="EMBL" id="JQSG02000006">
    <property type="protein sequence ID" value="OBS07894.1"/>
    <property type="molecule type" value="Genomic_DNA"/>
</dbReference>
<dbReference type="OrthoDB" id="5791443at2"/>
<name>A0A1A6C008_9GAMM</name>
<comment type="caution">
    <text evidence="1">The sequence shown here is derived from an EMBL/GenBank/DDBJ whole genome shotgun (WGS) entry which is preliminary data.</text>
</comment>
<evidence type="ECO:0000313" key="2">
    <source>
        <dbReference type="Proteomes" id="UP000029273"/>
    </source>
</evidence>
<organism evidence="1 2">
    <name type="scientific">Acidihalobacter prosperus</name>
    <dbReference type="NCBI Taxonomy" id="160660"/>
    <lineage>
        <taxon>Bacteria</taxon>
        <taxon>Pseudomonadati</taxon>
        <taxon>Pseudomonadota</taxon>
        <taxon>Gammaproteobacteria</taxon>
        <taxon>Chromatiales</taxon>
        <taxon>Ectothiorhodospiraceae</taxon>
        <taxon>Acidihalobacter</taxon>
    </lineage>
</organism>
<evidence type="ECO:0000313" key="1">
    <source>
        <dbReference type="EMBL" id="OBS07894.1"/>
    </source>
</evidence>
<dbReference type="AlphaFoldDB" id="A0A1A6C008"/>
<gene>
    <name evidence="1" type="ORF">Thpro_022144</name>
</gene>
<proteinExistence type="predicted"/>
<protein>
    <submittedName>
        <fullName evidence="1">Uncharacterized protein</fullName>
    </submittedName>
</protein>
<reference evidence="1 2" key="1">
    <citation type="journal article" date="2014" name="Genome Announc.">
        <title>Draft Genome Sequence of the Iron-Oxidizing, Acidophilic, and Halotolerant 'Thiobacillus prosperus' Type Strain DSM 5130.</title>
        <authorList>
            <person name="Ossandon F.J."/>
            <person name="Cardenas J.P."/>
            <person name="Corbett M."/>
            <person name="Quatrini R."/>
            <person name="Holmes D.S."/>
            <person name="Watkin E."/>
        </authorList>
    </citation>
    <scope>NUCLEOTIDE SEQUENCE [LARGE SCALE GENOMIC DNA]</scope>
    <source>
        <strain evidence="1 2">DSM 5130</strain>
    </source>
</reference>
<dbReference type="Proteomes" id="UP000029273">
    <property type="component" value="Unassembled WGS sequence"/>
</dbReference>
<dbReference type="RefSeq" id="WP_038093184.1">
    <property type="nucleotide sequence ID" value="NZ_JQSG02000006.1"/>
</dbReference>
<sequence>MKLKLARPAFGRKSEATPNCLAVQTGDIWRYWGLDASGQPEEISQPPAHCVLWRVCEYDVLAPSGGRSTKGLGRLGRELLKERVAQFTSGEWAVFTRQGNETINGHPSRPLALALRDRLKDLPAPSVLQAELPGGYTALAIYRRDQTVTGWTLASGEDIEITQARLVQQSGVSDAGAESFADLWALLENAPPSRDFPVEPEWRGIPVRQYRRAALLASTALLALSVVNLGIEMSAEALHGHRARLAATRLDAAKIRVIAWDRTHAEALARQGGIRPDSLIAAAKAVYQPGSSVSLTQKGREIVVMLPLHALSPIAPGQWTPASAIRAGLAKRPPRGWRLYRLARAGEGRFALIYRHGSLMP</sequence>
<keyword evidence="2" id="KW-1185">Reference proteome</keyword>
<accession>A0A1A6C008</accession>